<dbReference type="EMBL" id="JBHSOD010000016">
    <property type="protein sequence ID" value="MFC5886364.1"/>
    <property type="molecule type" value="Genomic_DNA"/>
</dbReference>
<dbReference type="RefSeq" id="WP_313761865.1">
    <property type="nucleotide sequence ID" value="NZ_BAAAVH010000101.1"/>
</dbReference>
<evidence type="ECO:0000313" key="2">
    <source>
        <dbReference type="EMBL" id="MFC5886364.1"/>
    </source>
</evidence>
<feature type="compositionally biased region" description="Polar residues" evidence="1">
    <location>
        <begin position="1"/>
        <end position="13"/>
    </location>
</feature>
<feature type="compositionally biased region" description="Basic and acidic residues" evidence="1">
    <location>
        <begin position="90"/>
        <end position="105"/>
    </location>
</feature>
<evidence type="ECO:0008006" key="4">
    <source>
        <dbReference type="Google" id="ProtNLM"/>
    </source>
</evidence>
<evidence type="ECO:0000313" key="3">
    <source>
        <dbReference type="Proteomes" id="UP001596067"/>
    </source>
</evidence>
<protein>
    <recommendedName>
        <fullName evidence="4">Leucine-binding protein domain-containing protein</fullName>
    </recommendedName>
</protein>
<reference evidence="3" key="1">
    <citation type="journal article" date="2019" name="Int. J. Syst. Evol. Microbiol.">
        <title>The Global Catalogue of Microorganisms (GCM) 10K type strain sequencing project: providing services to taxonomists for standard genome sequencing and annotation.</title>
        <authorList>
            <consortium name="The Broad Institute Genomics Platform"/>
            <consortium name="The Broad Institute Genome Sequencing Center for Infectious Disease"/>
            <person name="Wu L."/>
            <person name="Ma J."/>
        </authorList>
    </citation>
    <scope>NUCLEOTIDE SEQUENCE [LARGE SCALE GENOMIC DNA]</scope>
    <source>
        <strain evidence="3">CGMCC 4.1469</strain>
    </source>
</reference>
<dbReference type="SUPFAM" id="SSF53822">
    <property type="entry name" value="Periplasmic binding protein-like I"/>
    <property type="match status" value="1"/>
</dbReference>
<evidence type="ECO:0000256" key="1">
    <source>
        <dbReference type="SAM" id="MobiDB-lite"/>
    </source>
</evidence>
<feature type="region of interest" description="Disordered" evidence="1">
    <location>
        <begin position="1"/>
        <end position="24"/>
    </location>
</feature>
<dbReference type="InterPro" id="IPR028082">
    <property type="entry name" value="Peripla_BP_I"/>
</dbReference>
<accession>A0ABW1EXA2</accession>
<sequence length="216" mass="22389">MTASRTPSRTPFTATAVGSDRARSPLIRGAEATAYGPLPPPAPHTGAEVAALVGLLVAQRPRIRTVVLGHSRDAASRAAAEAFAEAWGEPEGRAGRGDPEDREGSDGGAVLAVVDWPEQAASWLRAARRLTAPAPDAWVIAAAPLGWAQLARRLAQSTDWAPVRTFGFASLSEPRAVALAGPDVLDGVRGAAADGGTWTIRGGWLTTDPAGPVLRR</sequence>
<name>A0ABW1EXA2_9ACTN</name>
<dbReference type="Proteomes" id="UP001596067">
    <property type="component" value="Unassembled WGS sequence"/>
</dbReference>
<proteinExistence type="predicted"/>
<keyword evidence="3" id="KW-1185">Reference proteome</keyword>
<dbReference type="Gene3D" id="3.40.50.2300">
    <property type="match status" value="1"/>
</dbReference>
<comment type="caution">
    <text evidence="2">The sequence shown here is derived from an EMBL/GenBank/DDBJ whole genome shotgun (WGS) entry which is preliminary data.</text>
</comment>
<feature type="region of interest" description="Disordered" evidence="1">
    <location>
        <begin position="84"/>
        <end position="106"/>
    </location>
</feature>
<organism evidence="2 3">
    <name type="scientific">Kitasatospora aburaviensis</name>
    <dbReference type="NCBI Taxonomy" id="67265"/>
    <lineage>
        <taxon>Bacteria</taxon>
        <taxon>Bacillati</taxon>
        <taxon>Actinomycetota</taxon>
        <taxon>Actinomycetes</taxon>
        <taxon>Kitasatosporales</taxon>
        <taxon>Streptomycetaceae</taxon>
        <taxon>Kitasatospora</taxon>
    </lineage>
</organism>
<gene>
    <name evidence="2" type="ORF">ACFP0N_15465</name>
</gene>